<feature type="transmembrane region" description="Helical" evidence="5">
    <location>
        <begin position="89"/>
        <end position="111"/>
    </location>
</feature>
<dbReference type="Proteomes" id="UP000031737">
    <property type="component" value="Unassembled WGS sequence"/>
</dbReference>
<evidence type="ECO:0000256" key="1">
    <source>
        <dbReference type="ARBA" id="ARBA00004141"/>
    </source>
</evidence>
<feature type="transmembrane region" description="Helical" evidence="5">
    <location>
        <begin position="178"/>
        <end position="198"/>
    </location>
</feature>
<dbReference type="OrthoDB" id="5348404at2759"/>
<feature type="transmembrane region" description="Helical" evidence="5">
    <location>
        <begin position="210"/>
        <end position="233"/>
    </location>
</feature>
<comment type="caution">
    <text evidence="6">The sequence shown here is derived from an EMBL/GenBank/DDBJ whole genome shotgun (WGS) entry which is preliminary data.</text>
</comment>
<organism evidence="6 7">
    <name type="scientific">Trypanosoma rangeli SC58</name>
    <dbReference type="NCBI Taxonomy" id="429131"/>
    <lineage>
        <taxon>Eukaryota</taxon>
        <taxon>Discoba</taxon>
        <taxon>Euglenozoa</taxon>
        <taxon>Kinetoplastea</taxon>
        <taxon>Metakinetoplastina</taxon>
        <taxon>Trypanosomatida</taxon>
        <taxon>Trypanosomatidae</taxon>
        <taxon>Trypanosoma</taxon>
        <taxon>Herpetosoma</taxon>
    </lineage>
</organism>
<evidence type="ECO:0008006" key="8">
    <source>
        <dbReference type="Google" id="ProtNLM"/>
    </source>
</evidence>
<reference evidence="6 7" key="1">
    <citation type="submission" date="2013-07" db="EMBL/GenBank/DDBJ databases">
        <authorList>
            <person name="Stoco P.H."/>
            <person name="Wagner G."/>
            <person name="Gerber A."/>
            <person name="Zaha A."/>
            <person name="Thompson C."/>
            <person name="Bartholomeu D.C."/>
            <person name="Luckemeyer D.D."/>
            <person name="Bahia D."/>
            <person name="Loreto E."/>
            <person name="Prestes E.B."/>
            <person name="Lima F.M."/>
            <person name="Rodrigues-Luiz G."/>
            <person name="Vallejo G.A."/>
            <person name="Filho J.F."/>
            <person name="Monteiro K.M."/>
            <person name="Tyler K.M."/>
            <person name="de Almeida L.G."/>
            <person name="Ortiz M.F."/>
            <person name="Siervo M.A."/>
            <person name="de Moraes M.H."/>
            <person name="Cunha O.L."/>
            <person name="Mendonca-Neto R."/>
            <person name="Silva R."/>
            <person name="Teixeira S.M."/>
            <person name="Murta S.M."/>
            <person name="Sincero T.C."/>
            <person name="Mendes T.A."/>
            <person name="Urmenyi T.P."/>
            <person name="Silva V.G."/>
            <person name="da Rocha W.D."/>
            <person name="Andersson B."/>
            <person name="Romanha A.J."/>
            <person name="Steindel M."/>
            <person name="de Vasconcelos A.T."/>
            <person name="Grisard E.C."/>
        </authorList>
    </citation>
    <scope>NUCLEOTIDE SEQUENCE [LARGE SCALE GENOMIC DNA]</scope>
    <source>
        <strain evidence="6 7">SC58</strain>
    </source>
</reference>
<dbReference type="Pfam" id="PF03619">
    <property type="entry name" value="Solute_trans_a"/>
    <property type="match status" value="1"/>
</dbReference>
<sequence length="374" mass="43173">MSVRSMFLPQWHERQRMYYWVGTFLCVLGLLVLTILLLKNMLHSQKALPSFIGGYCAIFATILSFFQILEHLTCFSDPECQTKIVRILFMVPLYAMISWICIIAPSAAEYLNLIRDAYESYAIYAFFQLMIALMGGMDTVYRALMLEERPPIKHFFPFCWMEPVKVSPTFVRNCRLCLFQFMVVKPLVTVVVIILTAKNEMGSILDVSKGYFWTTLVYNISITAAFTALVYFYTGLKEFMEGTDAFMKFLCVKVVIFLSFWQGILIQLLSATHVLPQFQYWSEERVPQGLQDLLVCIEMMFVAFAHRYCFGTDAYASDAVVVEVEPGHDNAEDVGGVFPQRNIPPIRYSVLANLKYTLRHEDIMYDLKAILHNR</sequence>
<feature type="transmembrane region" description="Helical" evidence="5">
    <location>
        <begin position="123"/>
        <end position="144"/>
    </location>
</feature>
<dbReference type="VEuPathDB" id="TriTrypDB:TRSC58_01129"/>
<feature type="transmembrane region" description="Helical" evidence="5">
    <location>
        <begin position="245"/>
        <end position="269"/>
    </location>
</feature>
<keyword evidence="2 5" id="KW-0812">Transmembrane</keyword>
<proteinExistence type="predicted"/>
<dbReference type="AlphaFoldDB" id="A0A061J9X6"/>
<feature type="transmembrane region" description="Helical" evidence="5">
    <location>
        <begin position="17"/>
        <end position="38"/>
    </location>
</feature>
<dbReference type="SMART" id="SM01417">
    <property type="entry name" value="Solute_trans_a"/>
    <property type="match status" value="1"/>
</dbReference>
<feature type="transmembrane region" description="Helical" evidence="5">
    <location>
        <begin position="50"/>
        <end position="69"/>
    </location>
</feature>
<evidence type="ECO:0000256" key="2">
    <source>
        <dbReference type="ARBA" id="ARBA00022692"/>
    </source>
</evidence>
<evidence type="ECO:0000256" key="3">
    <source>
        <dbReference type="ARBA" id="ARBA00022989"/>
    </source>
</evidence>
<evidence type="ECO:0000256" key="4">
    <source>
        <dbReference type="ARBA" id="ARBA00023136"/>
    </source>
</evidence>
<accession>A0A061J9X6</accession>
<keyword evidence="4 5" id="KW-0472">Membrane</keyword>
<dbReference type="PANTHER" id="PTHR23423">
    <property type="entry name" value="ORGANIC SOLUTE TRANSPORTER-RELATED"/>
    <property type="match status" value="1"/>
</dbReference>
<gene>
    <name evidence="6" type="ORF">TRSC58_01129</name>
</gene>
<dbReference type="GO" id="GO:0016020">
    <property type="term" value="C:membrane"/>
    <property type="evidence" value="ECO:0007669"/>
    <property type="project" value="UniProtKB-SubCell"/>
</dbReference>
<evidence type="ECO:0000256" key="5">
    <source>
        <dbReference type="SAM" id="Phobius"/>
    </source>
</evidence>
<dbReference type="InterPro" id="IPR005178">
    <property type="entry name" value="Ostalpha/TMEM184C"/>
</dbReference>
<evidence type="ECO:0000313" key="7">
    <source>
        <dbReference type="Proteomes" id="UP000031737"/>
    </source>
</evidence>
<comment type="subcellular location">
    <subcellularLocation>
        <location evidence="1">Membrane</location>
        <topology evidence="1">Multi-pass membrane protein</topology>
    </subcellularLocation>
</comment>
<keyword evidence="7" id="KW-1185">Reference proteome</keyword>
<protein>
    <recommendedName>
        <fullName evidence="8">Organic solute transporter Ostalpha</fullName>
    </recommendedName>
</protein>
<name>A0A061J9X6_TRYRA</name>
<keyword evidence="3 5" id="KW-1133">Transmembrane helix</keyword>
<evidence type="ECO:0000313" key="6">
    <source>
        <dbReference type="EMBL" id="ESL11130.1"/>
    </source>
</evidence>
<dbReference type="EMBL" id="AUPL01001129">
    <property type="protein sequence ID" value="ESL11130.1"/>
    <property type="molecule type" value="Genomic_DNA"/>
</dbReference>